<dbReference type="Proteomes" id="UP000571950">
    <property type="component" value="Unassembled WGS sequence"/>
</dbReference>
<keyword evidence="2" id="KW-1185">Reference proteome</keyword>
<accession>A0A7W6BP90</accession>
<name>A0A7W6BP90_9SPHN</name>
<reference evidence="1 2" key="1">
    <citation type="submission" date="2020-08" db="EMBL/GenBank/DDBJ databases">
        <title>Genomic Encyclopedia of Type Strains, Phase IV (KMG-IV): sequencing the most valuable type-strain genomes for metagenomic binning, comparative biology and taxonomic classification.</title>
        <authorList>
            <person name="Goeker M."/>
        </authorList>
    </citation>
    <scope>NUCLEOTIDE SEQUENCE [LARGE SCALE GENOMIC DNA]</scope>
    <source>
        <strain evidence="1 2">DSM 26189</strain>
    </source>
</reference>
<evidence type="ECO:0000313" key="1">
    <source>
        <dbReference type="EMBL" id="MBB3927247.1"/>
    </source>
</evidence>
<gene>
    <name evidence="1" type="ORF">GGR43_002970</name>
</gene>
<dbReference type="RefSeq" id="WP_188072746.1">
    <property type="nucleotide sequence ID" value="NZ_BSPS01000013.1"/>
</dbReference>
<dbReference type="InterPro" id="IPR007460">
    <property type="entry name" value="BrnT_toxin"/>
</dbReference>
<organism evidence="1 2">
    <name type="scientific">Sphingobium jiangsuense</name>
    <dbReference type="NCBI Taxonomy" id="870476"/>
    <lineage>
        <taxon>Bacteria</taxon>
        <taxon>Pseudomonadati</taxon>
        <taxon>Pseudomonadota</taxon>
        <taxon>Alphaproteobacteria</taxon>
        <taxon>Sphingomonadales</taxon>
        <taxon>Sphingomonadaceae</taxon>
        <taxon>Sphingobium</taxon>
    </lineage>
</organism>
<sequence>MKIEFDPEKDAANIAKHGVSLADAGMLDLPEAAVIVDERSDYGEVRYRAFGRIEGEGYCLAFTLRGTVLRPISFRRAHEKEMKRYGK</sequence>
<comment type="caution">
    <text evidence="1">The sequence shown here is derived from an EMBL/GenBank/DDBJ whole genome shotgun (WGS) entry which is preliminary data.</text>
</comment>
<evidence type="ECO:0000313" key="2">
    <source>
        <dbReference type="Proteomes" id="UP000571950"/>
    </source>
</evidence>
<dbReference type="Pfam" id="PF04365">
    <property type="entry name" value="BrnT_toxin"/>
    <property type="match status" value="1"/>
</dbReference>
<protein>
    <recommendedName>
        <fullName evidence="3">BrnT family toxin</fullName>
    </recommendedName>
</protein>
<dbReference type="AlphaFoldDB" id="A0A7W6BP90"/>
<dbReference type="Gene3D" id="3.10.450.530">
    <property type="entry name" value="Ribonuclease toxin, BrnT, of type II toxin-antitoxin system"/>
    <property type="match status" value="1"/>
</dbReference>
<dbReference type="EMBL" id="JACIDT010000010">
    <property type="protein sequence ID" value="MBB3927247.1"/>
    <property type="molecule type" value="Genomic_DNA"/>
</dbReference>
<dbReference type="InterPro" id="IPR038573">
    <property type="entry name" value="BrnT_sf"/>
</dbReference>
<proteinExistence type="predicted"/>
<evidence type="ECO:0008006" key="3">
    <source>
        <dbReference type="Google" id="ProtNLM"/>
    </source>
</evidence>